<dbReference type="GO" id="GO:0070291">
    <property type="term" value="P:N-acylethanolamine metabolic process"/>
    <property type="evidence" value="ECO:0007669"/>
    <property type="project" value="TreeGrafter"/>
</dbReference>
<dbReference type="STRING" id="413434.SAMN04488132_101548"/>
<dbReference type="GO" id="GO:0005886">
    <property type="term" value="C:plasma membrane"/>
    <property type="evidence" value="ECO:0007669"/>
    <property type="project" value="TreeGrafter"/>
</dbReference>
<evidence type="ECO:0000313" key="3">
    <source>
        <dbReference type="Proteomes" id="UP000190888"/>
    </source>
</evidence>
<dbReference type="Proteomes" id="UP000190888">
    <property type="component" value="Unassembled WGS sequence"/>
</dbReference>
<gene>
    <name evidence="2" type="ORF">SAMN04488132_101548</name>
</gene>
<dbReference type="GO" id="GO:0006580">
    <property type="term" value="P:ethanolamine metabolic process"/>
    <property type="evidence" value="ECO:0007669"/>
    <property type="project" value="TreeGrafter"/>
</dbReference>
<dbReference type="GO" id="GO:0008889">
    <property type="term" value="F:glycerophosphodiester phosphodiesterase activity"/>
    <property type="evidence" value="ECO:0007669"/>
    <property type="project" value="TreeGrafter"/>
</dbReference>
<organism evidence="2 3">
    <name type="scientific">Sediminibacterium ginsengisoli</name>
    <dbReference type="NCBI Taxonomy" id="413434"/>
    <lineage>
        <taxon>Bacteria</taxon>
        <taxon>Pseudomonadati</taxon>
        <taxon>Bacteroidota</taxon>
        <taxon>Chitinophagia</taxon>
        <taxon>Chitinophagales</taxon>
        <taxon>Chitinophagaceae</taxon>
        <taxon>Sediminibacterium</taxon>
    </lineage>
</organism>
<evidence type="ECO:0000313" key="2">
    <source>
        <dbReference type="EMBL" id="SJZ39043.1"/>
    </source>
</evidence>
<proteinExistence type="predicted"/>
<name>A0A1T4K9Q2_9BACT</name>
<dbReference type="Pfam" id="PF03009">
    <property type="entry name" value="GDPD"/>
    <property type="match status" value="1"/>
</dbReference>
<accession>A0A1T4K9Q2</accession>
<dbReference type="GO" id="GO:0006644">
    <property type="term" value="P:phospholipid metabolic process"/>
    <property type="evidence" value="ECO:0007669"/>
    <property type="project" value="TreeGrafter"/>
</dbReference>
<reference evidence="2 3" key="1">
    <citation type="submission" date="2017-02" db="EMBL/GenBank/DDBJ databases">
        <authorList>
            <person name="Peterson S.W."/>
        </authorList>
    </citation>
    <scope>NUCLEOTIDE SEQUENCE [LARGE SCALE GENOMIC DNA]</scope>
    <source>
        <strain evidence="2 3">DSM 22335</strain>
    </source>
</reference>
<dbReference type="EMBL" id="FUWH01000001">
    <property type="protein sequence ID" value="SJZ39043.1"/>
    <property type="molecule type" value="Genomic_DNA"/>
</dbReference>
<dbReference type="SUPFAM" id="SSF51695">
    <property type="entry name" value="PLC-like phosphodiesterases"/>
    <property type="match status" value="1"/>
</dbReference>
<dbReference type="PANTHER" id="PTHR46320">
    <property type="entry name" value="GLYCEROPHOSPHODIESTER PHOSPHODIESTERASE 1"/>
    <property type="match status" value="1"/>
</dbReference>
<dbReference type="RefSeq" id="WP_217698764.1">
    <property type="nucleotide sequence ID" value="NZ_FUWH01000001.1"/>
</dbReference>
<evidence type="ECO:0000259" key="1">
    <source>
        <dbReference type="PROSITE" id="PS51704"/>
    </source>
</evidence>
<dbReference type="InterPro" id="IPR030395">
    <property type="entry name" value="GP_PDE_dom"/>
</dbReference>
<feature type="domain" description="GP-PDE" evidence="1">
    <location>
        <begin position="49"/>
        <end position="313"/>
    </location>
</feature>
<dbReference type="PANTHER" id="PTHR46320:SF1">
    <property type="entry name" value="GLYCEROPHOSPHODIESTER PHOSPHODIESTERASE 1"/>
    <property type="match status" value="1"/>
</dbReference>
<keyword evidence="3" id="KW-1185">Reference proteome</keyword>
<dbReference type="InterPro" id="IPR017946">
    <property type="entry name" value="PLC-like_Pdiesterase_TIM-brl"/>
</dbReference>
<protein>
    <submittedName>
        <fullName evidence="2">Glycerophosphoryl diester phosphodiesterase</fullName>
    </submittedName>
</protein>
<dbReference type="Gene3D" id="3.20.20.190">
    <property type="entry name" value="Phosphatidylinositol (PI) phosphodiesterase"/>
    <property type="match status" value="1"/>
</dbReference>
<sequence>MRISKIFFLPLLALLVSITVTAQRSEYLLQFKNGTELQQFLTYSPKRIPLISAHRGGPVKGFPENALETFANTITVHPAIIECDITLSKDSVLVLMHDDKLDRTSTGTGVIKEQPYAELEKLYLKDNEGTVTSYKIPKLDDVLAWGKNKVIFTLDVKRGVPYARVIEAIRRTKTESCSVIITYNATQAAEVAKLAPDLMISVTVQNKEDLQRLYDNGVPYNRMLAFVGVREADPALYELLHEHKIQCILGTLGNLDRQAEARGDRLYYDMITRGADILSADRTREADAMVNQYREDNKLTSPHIVKRPLRNVQ</sequence>
<dbReference type="PROSITE" id="PS51704">
    <property type="entry name" value="GP_PDE"/>
    <property type="match status" value="1"/>
</dbReference>
<dbReference type="AlphaFoldDB" id="A0A1T4K9Q2"/>
<dbReference type="CDD" id="cd08566">
    <property type="entry name" value="GDPD_AtGDE_like"/>
    <property type="match status" value="1"/>
</dbReference>